<protein>
    <recommendedName>
        <fullName evidence="4">Single domain-containing protein</fullName>
    </recommendedName>
</protein>
<dbReference type="VEuPathDB" id="VectorBase:SCAU005112"/>
<feature type="signal peptide" evidence="3">
    <location>
        <begin position="1"/>
        <end position="19"/>
    </location>
</feature>
<dbReference type="PANTHER" id="PTHR39957">
    <property type="entry name" value="AT09846P1-RELATED"/>
    <property type="match status" value="1"/>
</dbReference>
<dbReference type="OrthoDB" id="6761907at2759"/>
<evidence type="ECO:0000313" key="6">
    <source>
        <dbReference type="Proteomes" id="UP000095300"/>
    </source>
</evidence>
<evidence type="ECO:0000256" key="3">
    <source>
        <dbReference type="SAM" id="SignalP"/>
    </source>
</evidence>
<dbReference type="GO" id="GO:0005576">
    <property type="term" value="C:extracellular region"/>
    <property type="evidence" value="ECO:0007669"/>
    <property type="project" value="UniProtKB-SubCell"/>
</dbReference>
<dbReference type="InterPro" id="IPR029277">
    <property type="entry name" value="SVWC_dom"/>
</dbReference>
<comment type="subcellular location">
    <subcellularLocation>
        <location evidence="1">Secreted</location>
    </subcellularLocation>
</comment>
<reference evidence="5" key="1">
    <citation type="submission" date="2020-05" db="UniProtKB">
        <authorList>
            <consortium name="EnsemblMetazoa"/>
        </authorList>
    </citation>
    <scope>IDENTIFICATION</scope>
    <source>
        <strain evidence="5">USDA</strain>
    </source>
</reference>
<gene>
    <name evidence="5" type="primary">106085878</name>
</gene>
<feature type="chain" id="PRO_5009326096" description="Single domain-containing protein" evidence="3">
    <location>
        <begin position="20"/>
        <end position="89"/>
    </location>
</feature>
<dbReference type="AlphaFoldDB" id="A0A1I8P5W6"/>
<sequence>MKLYVFFTLLMVISTLAKAEVTCTIDGKSVKVGQTYQPPGQCRLYKCTNEGTFSTTDCPPVHVNHNCKLIEKDVTKPYPECCARVVCKN</sequence>
<organism evidence="5 6">
    <name type="scientific">Stomoxys calcitrans</name>
    <name type="common">Stable fly</name>
    <name type="synonym">Conops calcitrans</name>
    <dbReference type="NCBI Taxonomy" id="35570"/>
    <lineage>
        <taxon>Eukaryota</taxon>
        <taxon>Metazoa</taxon>
        <taxon>Ecdysozoa</taxon>
        <taxon>Arthropoda</taxon>
        <taxon>Hexapoda</taxon>
        <taxon>Insecta</taxon>
        <taxon>Pterygota</taxon>
        <taxon>Neoptera</taxon>
        <taxon>Endopterygota</taxon>
        <taxon>Diptera</taxon>
        <taxon>Brachycera</taxon>
        <taxon>Muscomorpha</taxon>
        <taxon>Muscoidea</taxon>
        <taxon>Muscidae</taxon>
        <taxon>Stomoxys</taxon>
    </lineage>
</organism>
<accession>A0A1I8P5W6</accession>
<evidence type="ECO:0000313" key="5">
    <source>
        <dbReference type="EnsemblMetazoa" id="SCAU005112-PA"/>
    </source>
</evidence>
<dbReference type="InterPro" id="IPR053308">
    <property type="entry name" value="Vago-like"/>
</dbReference>
<proteinExistence type="predicted"/>
<keyword evidence="2" id="KW-0964">Secreted</keyword>
<evidence type="ECO:0000259" key="4">
    <source>
        <dbReference type="SMART" id="SM01318"/>
    </source>
</evidence>
<evidence type="ECO:0000256" key="2">
    <source>
        <dbReference type="ARBA" id="ARBA00022525"/>
    </source>
</evidence>
<keyword evidence="3" id="KW-0732">Signal</keyword>
<name>A0A1I8P5W6_STOCA</name>
<dbReference type="Pfam" id="PF15430">
    <property type="entry name" value="SVWC"/>
    <property type="match status" value="1"/>
</dbReference>
<dbReference type="PANTHER" id="PTHR39957:SF1">
    <property type="entry name" value="AT09846P1-RELATED"/>
    <property type="match status" value="1"/>
</dbReference>
<dbReference type="SMART" id="SM01318">
    <property type="entry name" value="SVWC"/>
    <property type="match status" value="1"/>
</dbReference>
<dbReference type="KEGG" id="scac:106085878"/>
<feature type="domain" description="Single" evidence="4">
    <location>
        <begin position="23"/>
        <end position="87"/>
    </location>
</feature>
<evidence type="ECO:0000256" key="1">
    <source>
        <dbReference type="ARBA" id="ARBA00004613"/>
    </source>
</evidence>
<keyword evidence="6" id="KW-1185">Reference proteome</keyword>
<dbReference type="SUPFAM" id="SSF57603">
    <property type="entry name" value="FnI-like domain"/>
    <property type="match status" value="1"/>
</dbReference>
<dbReference type="Proteomes" id="UP000095300">
    <property type="component" value="Unassembled WGS sequence"/>
</dbReference>
<dbReference type="EnsemblMetazoa" id="SCAU005112-RA">
    <property type="protein sequence ID" value="SCAU005112-PA"/>
    <property type="gene ID" value="SCAU005112"/>
</dbReference>